<accession>A0A939G1K4</accession>
<keyword evidence="9" id="KW-1185">Reference proteome</keyword>
<dbReference type="SUPFAM" id="SSF51306">
    <property type="entry name" value="LexA/Signal peptidase"/>
    <property type="match status" value="1"/>
</dbReference>
<dbReference type="PANTHER" id="PTHR40661:SF3">
    <property type="entry name" value="FELS-1 PROPHAGE TRANSCRIPTIONAL REGULATOR"/>
    <property type="match status" value="1"/>
</dbReference>
<evidence type="ECO:0000256" key="5">
    <source>
        <dbReference type="ARBA" id="ARBA00023163"/>
    </source>
</evidence>
<comment type="caution">
    <text evidence="8">The sequence shown here is derived from an EMBL/GenBank/DDBJ whole genome shotgun (WGS) entry which is preliminary data.</text>
</comment>
<feature type="compositionally biased region" description="Low complexity" evidence="6">
    <location>
        <begin position="134"/>
        <end position="143"/>
    </location>
</feature>
<dbReference type="InterPro" id="IPR039418">
    <property type="entry name" value="LexA-like"/>
</dbReference>
<evidence type="ECO:0000256" key="1">
    <source>
        <dbReference type="ARBA" id="ARBA00022670"/>
    </source>
</evidence>
<keyword evidence="3" id="KW-0805">Transcription regulation</keyword>
<proteinExistence type="predicted"/>
<name>A0A939G1K4_9HYPH</name>
<dbReference type="PANTHER" id="PTHR40661">
    <property type="match status" value="1"/>
</dbReference>
<gene>
    <name evidence="8" type="ORF">J1C48_16420</name>
</gene>
<sequence>MDLAFPLRLRQVLDHLGQDKSVRSSGKSWKTLMRYVRGDEVPLSVVLGLAQAAEIPVSWLITGEEPRPAGVVGGKAEGTGADASAGRSLFDRSDDKAAIPSQDPPETQREHEGGDMFQIRGESGDMGDGGGLSGSRSRTGGLELIDPSRLRGAQAAGEDALRADWADTAVVLLPRLEVQMSAGSGLVPADEAVRGLMAFQASYLRAIGVNPRHAYVLPVSGDSMVPTLCDQDLVVIDTSIDRVVDDALYAVVHGGSVRVKRVQLARDGSVILSSDNKDAGYRDERIPASDLHELKIVGRVRGHYHTL</sequence>
<dbReference type="GO" id="GO:0006508">
    <property type="term" value="P:proteolysis"/>
    <property type="evidence" value="ECO:0007669"/>
    <property type="project" value="UniProtKB-KW"/>
</dbReference>
<dbReference type="InterPro" id="IPR015927">
    <property type="entry name" value="Peptidase_S24_S26A/B/C"/>
</dbReference>
<dbReference type="AlphaFoldDB" id="A0A939G1K4"/>
<keyword evidence="1" id="KW-0645">Protease</keyword>
<dbReference type="GO" id="GO:0004252">
    <property type="term" value="F:serine-type endopeptidase activity"/>
    <property type="evidence" value="ECO:0007669"/>
    <property type="project" value="InterPro"/>
</dbReference>
<dbReference type="Gene3D" id="2.10.109.10">
    <property type="entry name" value="Umud Fragment, subunit A"/>
    <property type="match status" value="1"/>
</dbReference>
<feature type="compositionally biased region" description="Gly residues" evidence="6">
    <location>
        <begin position="124"/>
        <end position="133"/>
    </location>
</feature>
<evidence type="ECO:0000256" key="4">
    <source>
        <dbReference type="ARBA" id="ARBA00023125"/>
    </source>
</evidence>
<feature type="domain" description="Peptidase S24/S26A/S26B/S26C" evidence="7">
    <location>
        <begin position="179"/>
        <end position="300"/>
    </location>
</feature>
<dbReference type="PROSITE" id="PS00501">
    <property type="entry name" value="SPASE_I_1"/>
    <property type="match status" value="1"/>
</dbReference>
<keyword evidence="5" id="KW-0804">Transcription</keyword>
<dbReference type="InterPro" id="IPR036286">
    <property type="entry name" value="LexA/Signal_pep-like_sf"/>
</dbReference>
<dbReference type="EMBL" id="JAFMPP010000016">
    <property type="protein sequence ID" value="MBO0664165.1"/>
    <property type="molecule type" value="Genomic_DNA"/>
</dbReference>
<keyword evidence="4" id="KW-0238">DNA-binding</keyword>
<evidence type="ECO:0000256" key="2">
    <source>
        <dbReference type="ARBA" id="ARBA00022801"/>
    </source>
</evidence>
<dbReference type="GO" id="GO:0003677">
    <property type="term" value="F:DNA binding"/>
    <property type="evidence" value="ECO:0007669"/>
    <property type="project" value="UniProtKB-KW"/>
</dbReference>
<dbReference type="Proteomes" id="UP000664122">
    <property type="component" value="Unassembled WGS sequence"/>
</dbReference>
<keyword evidence="2" id="KW-0378">Hydrolase</keyword>
<dbReference type="Pfam" id="PF00717">
    <property type="entry name" value="Peptidase_S24"/>
    <property type="match status" value="1"/>
</dbReference>
<dbReference type="CDD" id="cd06529">
    <property type="entry name" value="S24_LexA-like"/>
    <property type="match status" value="1"/>
</dbReference>
<organism evidence="8 9">
    <name type="scientific">Jiella flava</name>
    <dbReference type="NCBI Taxonomy" id="2816857"/>
    <lineage>
        <taxon>Bacteria</taxon>
        <taxon>Pseudomonadati</taxon>
        <taxon>Pseudomonadota</taxon>
        <taxon>Alphaproteobacteria</taxon>
        <taxon>Hyphomicrobiales</taxon>
        <taxon>Aurantimonadaceae</taxon>
        <taxon>Jiella</taxon>
    </lineage>
</organism>
<evidence type="ECO:0000259" key="7">
    <source>
        <dbReference type="Pfam" id="PF00717"/>
    </source>
</evidence>
<dbReference type="GO" id="GO:0016020">
    <property type="term" value="C:membrane"/>
    <property type="evidence" value="ECO:0007669"/>
    <property type="project" value="InterPro"/>
</dbReference>
<evidence type="ECO:0000313" key="8">
    <source>
        <dbReference type="EMBL" id="MBO0664165.1"/>
    </source>
</evidence>
<protein>
    <submittedName>
        <fullName evidence="8">S24 family peptidase</fullName>
    </submittedName>
</protein>
<evidence type="ECO:0000256" key="6">
    <source>
        <dbReference type="SAM" id="MobiDB-lite"/>
    </source>
</evidence>
<dbReference type="InterPro" id="IPR019756">
    <property type="entry name" value="Pept_S26A_signal_pept_1_Ser-AS"/>
</dbReference>
<reference evidence="8" key="1">
    <citation type="submission" date="2021-03" db="EMBL/GenBank/DDBJ databases">
        <title>Whole genome sequence of Jiella sp. CQZ9-1.</title>
        <authorList>
            <person name="Tuo L."/>
        </authorList>
    </citation>
    <scope>NUCLEOTIDE SEQUENCE</scope>
    <source>
        <strain evidence="8">CQZ9-1</strain>
    </source>
</reference>
<feature type="region of interest" description="Disordered" evidence="6">
    <location>
        <begin position="70"/>
        <end position="143"/>
    </location>
</feature>
<dbReference type="RefSeq" id="WP_231081854.1">
    <property type="nucleotide sequence ID" value="NZ_JAJNMM010000016.1"/>
</dbReference>
<evidence type="ECO:0000313" key="9">
    <source>
        <dbReference type="Proteomes" id="UP000664122"/>
    </source>
</evidence>
<evidence type="ECO:0000256" key="3">
    <source>
        <dbReference type="ARBA" id="ARBA00023015"/>
    </source>
</evidence>